<reference evidence="1" key="1">
    <citation type="journal article" date="2014" name="Front. Microbiol.">
        <title>High frequency of phylogenetically diverse reductive dehalogenase-homologous genes in deep subseafloor sedimentary metagenomes.</title>
        <authorList>
            <person name="Kawai M."/>
            <person name="Futagami T."/>
            <person name="Toyoda A."/>
            <person name="Takaki Y."/>
            <person name="Nishi S."/>
            <person name="Hori S."/>
            <person name="Arai W."/>
            <person name="Tsubouchi T."/>
            <person name="Morono Y."/>
            <person name="Uchiyama I."/>
            <person name="Ito T."/>
            <person name="Fujiyama A."/>
            <person name="Inagaki F."/>
            <person name="Takami H."/>
        </authorList>
    </citation>
    <scope>NUCLEOTIDE SEQUENCE</scope>
    <source>
        <strain evidence="1">Expedition CK06-06</strain>
    </source>
</reference>
<protein>
    <submittedName>
        <fullName evidence="1">Uncharacterized protein</fullName>
    </submittedName>
</protein>
<gene>
    <name evidence="1" type="ORF">S12H4_60743</name>
</gene>
<feature type="non-terminal residue" evidence="1">
    <location>
        <position position="1"/>
    </location>
</feature>
<dbReference type="EMBL" id="BARW01040067">
    <property type="protein sequence ID" value="GAJ24299.1"/>
    <property type="molecule type" value="Genomic_DNA"/>
</dbReference>
<sequence>LDPKEDEPAAYTTHRINFLLQDCKFTLNEYGNYRATGMSSLFDVLQHIEELSTSCIAIPAHIDGGKKAMLAVYKGPSNVFNKLLNHPNLNAVEVVKNTTPARKKIGKKSVKDYFESLRDDSRSSIAFIQ</sequence>
<name>X1V3M4_9ZZZZ</name>
<evidence type="ECO:0000313" key="1">
    <source>
        <dbReference type="EMBL" id="GAJ24299.1"/>
    </source>
</evidence>
<feature type="non-terminal residue" evidence="1">
    <location>
        <position position="129"/>
    </location>
</feature>
<dbReference type="AlphaFoldDB" id="X1V3M4"/>
<comment type="caution">
    <text evidence="1">The sequence shown here is derived from an EMBL/GenBank/DDBJ whole genome shotgun (WGS) entry which is preliminary data.</text>
</comment>
<accession>X1V3M4</accession>
<proteinExistence type="predicted"/>
<organism evidence="1">
    <name type="scientific">marine sediment metagenome</name>
    <dbReference type="NCBI Taxonomy" id="412755"/>
    <lineage>
        <taxon>unclassified sequences</taxon>
        <taxon>metagenomes</taxon>
        <taxon>ecological metagenomes</taxon>
    </lineage>
</organism>